<dbReference type="Gene3D" id="3.40.50.10330">
    <property type="entry name" value="Probable inorganic polyphosphate/atp-NAD kinase, domain 1"/>
    <property type="match status" value="1"/>
</dbReference>
<evidence type="ECO:0000313" key="7">
    <source>
        <dbReference type="Proteomes" id="UP001059380"/>
    </source>
</evidence>
<dbReference type="KEGG" id="orp:MOP44_00665"/>
<evidence type="ECO:0000256" key="4">
    <source>
        <dbReference type="ARBA" id="ARBA00022840"/>
    </source>
</evidence>
<dbReference type="Proteomes" id="UP001059380">
    <property type="component" value="Chromosome"/>
</dbReference>
<keyword evidence="3" id="KW-0418">Kinase</keyword>
<dbReference type="InterPro" id="IPR050187">
    <property type="entry name" value="Lipid_Phosphate_FormReg"/>
</dbReference>
<sequence length="330" mass="34330">MEVAELSGGTAAERSMRKVALIENPASGSVSPVRRSAVRKAASALAGAGMEVDHLVIDGPGRGSAMAAKAVADGCDTVLVCGGDGTVHEVLQGLVGTSVALGVLPLGTANALAADLGLAGSPEKAIQRLLEARPVEVPVGRISYRAKDGSQECRYFTVAAGVGPDALLMARMDPALKRRLGYVLYMIEAFRIWASHPFPLFEVRVDDGNGGGATLHASQILAVRIRSFGGALGQLAPGATLHSNELSLVAFKTRSRLSYLRFLLAVMAGRQTFSKDVELITAKAVECVAAPDAQGPLFVEADGEVLGHAPVRMEMTSEKLTLLVPPGAKP</sequence>
<dbReference type="Pfam" id="PF19279">
    <property type="entry name" value="YegS_C"/>
    <property type="match status" value="1"/>
</dbReference>
<accession>A0A9J7BTZ4</accession>
<dbReference type="Pfam" id="PF00781">
    <property type="entry name" value="DAGK_cat"/>
    <property type="match status" value="1"/>
</dbReference>
<organism evidence="6 7">
    <name type="scientific">Occallatibacter riparius</name>
    <dbReference type="NCBI Taxonomy" id="1002689"/>
    <lineage>
        <taxon>Bacteria</taxon>
        <taxon>Pseudomonadati</taxon>
        <taxon>Acidobacteriota</taxon>
        <taxon>Terriglobia</taxon>
        <taxon>Terriglobales</taxon>
        <taxon>Acidobacteriaceae</taxon>
        <taxon>Occallatibacter</taxon>
    </lineage>
</organism>
<dbReference type="Gene3D" id="2.60.200.40">
    <property type="match status" value="1"/>
</dbReference>
<dbReference type="InterPro" id="IPR001206">
    <property type="entry name" value="Diacylglycerol_kinase_cat_dom"/>
</dbReference>
<keyword evidence="2" id="KW-0547">Nucleotide-binding</keyword>
<dbReference type="AlphaFoldDB" id="A0A9J7BTZ4"/>
<dbReference type="PANTHER" id="PTHR12358:SF106">
    <property type="entry name" value="LIPID KINASE YEGS"/>
    <property type="match status" value="1"/>
</dbReference>
<name>A0A9J7BTZ4_9BACT</name>
<dbReference type="InterPro" id="IPR045540">
    <property type="entry name" value="YegS/DAGK_C"/>
</dbReference>
<evidence type="ECO:0000256" key="1">
    <source>
        <dbReference type="ARBA" id="ARBA00022679"/>
    </source>
</evidence>
<dbReference type="GO" id="GO:0005886">
    <property type="term" value="C:plasma membrane"/>
    <property type="evidence" value="ECO:0007669"/>
    <property type="project" value="TreeGrafter"/>
</dbReference>
<dbReference type="SUPFAM" id="SSF111331">
    <property type="entry name" value="NAD kinase/diacylglycerol kinase-like"/>
    <property type="match status" value="1"/>
</dbReference>
<dbReference type="PANTHER" id="PTHR12358">
    <property type="entry name" value="SPHINGOSINE KINASE"/>
    <property type="match status" value="1"/>
</dbReference>
<keyword evidence="1" id="KW-0808">Transferase</keyword>
<dbReference type="GO" id="GO:0005524">
    <property type="term" value="F:ATP binding"/>
    <property type="evidence" value="ECO:0007669"/>
    <property type="project" value="UniProtKB-KW"/>
</dbReference>
<dbReference type="SMART" id="SM00046">
    <property type="entry name" value="DAGKc"/>
    <property type="match status" value="1"/>
</dbReference>
<dbReference type="PROSITE" id="PS50146">
    <property type="entry name" value="DAGK"/>
    <property type="match status" value="1"/>
</dbReference>
<reference evidence="6" key="1">
    <citation type="submission" date="2021-04" db="EMBL/GenBank/DDBJ databases">
        <title>Phylogenetic analysis of Acidobacteriaceae.</title>
        <authorList>
            <person name="Qiu L."/>
            <person name="Zhang Q."/>
        </authorList>
    </citation>
    <scope>NUCLEOTIDE SEQUENCE</scope>
    <source>
        <strain evidence="6">DSM 25168</strain>
    </source>
</reference>
<dbReference type="InterPro" id="IPR016064">
    <property type="entry name" value="NAD/diacylglycerol_kinase_sf"/>
</dbReference>
<dbReference type="GO" id="GO:0016301">
    <property type="term" value="F:kinase activity"/>
    <property type="evidence" value="ECO:0007669"/>
    <property type="project" value="UniProtKB-KW"/>
</dbReference>
<dbReference type="RefSeq" id="WP_260793966.1">
    <property type="nucleotide sequence ID" value="NZ_CP093313.1"/>
</dbReference>
<dbReference type="InterPro" id="IPR017438">
    <property type="entry name" value="ATP-NAD_kinase_N"/>
</dbReference>
<keyword evidence="7" id="KW-1185">Reference proteome</keyword>
<evidence type="ECO:0000256" key="2">
    <source>
        <dbReference type="ARBA" id="ARBA00022741"/>
    </source>
</evidence>
<proteinExistence type="predicted"/>
<evidence type="ECO:0000259" key="5">
    <source>
        <dbReference type="PROSITE" id="PS50146"/>
    </source>
</evidence>
<feature type="domain" description="DAGKc" evidence="5">
    <location>
        <begin position="14"/>
        <end position="146"/>
    </location>
</feature>
<gene>
    <name evidence="6" type="ORF">MOP44_00665</name>
</gene>
<evidence type="ECO:0000313" key="6">
    <source>
        <dbReference type="EMBL" id="UWZ84461.1"/>
    </source>
</evidence>
<protein>
    <recommendedName>
        <fullName evidence="5">DAGKc domain-containing protein</fullName>
    </recommendedName>
</protein>
<evidence type="ECO:0000256" key="3">
    <source>
        <dbReference type="ARBA" id="ARBA00022777"/>
    </source>
</evidence>
<dbReference type="EMBL" id="CP093313">
    <property type="protein sequence ID" value="UWZ84461.1"/>
    <property type="molecule type" value="Genomic_DNA"/>
</dbReference>
<keyword evidence="4" id="KW-0067">ATP-binding</keyword>